<dbReference type="GO" id="GO:0015833">
    <property type="term" value="P:peptide transport"/>
    <property type="evidence" value="ECO:0007669"/>
    <property type="project" value="TreeGrafter"/>
</dbReference>
<dbReference type="InterPro" id="IPR000914">
    <property type="entry name" value="SBP_5_dom"/>
</dbReference>
<comment type="similarity">
    <text evidence="1">Belongs to the bacterial solute-binding protein 5 family.</text>
</comment>
<dbReference type="InterPro" id="IPR030678">
    <property type="entry name" value="Peptide/Ni-bd"/>
</dbReference>
<dbReference type="SUPFAM" id="SSF53850">
    <property type="entry name" value="Periplasmic binding protein-like II"/>
    <property type="match status" value="1"/>
</dbReference>
<dbReference type="EMBL" id="BMOE01000003">
    <property type="protein sequence ID" value="GGJ69134.1"/>
    <property type="molecule type" value="Genomic_DNA"/>
</dbReference>
<evidence type="ECO:0000313" key="7">
    <source>
        <dbReference type="Proteomes" id="UP000635726"/>
    </source>
</evidence>
<accession>A0A917PB20</accession>
<evidence type="ECO:0000313" key="6">
    <source>
        <dbReference type="EMBL" id="GGJ69134.1"/>
    </source>
</evidence>
<dbReference type="RefSeq" id="WP_188961376.1">
    <property type="nucleotide sequence ID" value="NZ_BMOE01000003.1"/>
</dbReference>
<keyword evidence="3 4" id="KW-0732">Signal</keyword>
<dbReference type="Proteomes" id="UP000635726">
    <property type="component" value="Unassembled WGS sequence"/>
</dbReference>
<dbReference type="PIRSF" id="PIRSF002741">
    <property type="entry name" value="MppA"/>
    <property type="match status" value="1"/>
</dbReference>
<evidence type="ECO:0000256" key="2">
    <source>
        <dbReference type="ARBA" id="ARBA00022448"/>
    </source>
</evidence>
<gene>
    <name evidence="6" type="ORF">GCM10008939_11960</name>
</gene>
<dbReference type="GO" id="GO:0043190">
    <property type="term" value="C:ATP-binding cassette (ABC) transporter complex"/>
    <property type="evidence" value="ECO:0007669"/>
    <property type="project" value="InterPro"/>
</dbReference>
<keyword evidence="7" id="KW-1185">Reference proteome</keyword>
<evidence type="ECO:0000256" key="4">
    <source>
        <dbReference type="SAM" id="SignalP"/>
    </source>
</evidence>
<feature type="signal peptide" evidence="4">
    <location>
        <begin position="1"/>
        <end position="21"/>
    </location>
</feature>
<feature type="domain" description="Solute-binding protein family 5" evidence="5">
    <location>
        <begin position="71"/>
        <end position="444"/>
    </location>
</feature>
<sequence>MNRTLKSAALLSALALGGTLAAPARGGSMVVSYKDDVTTLDPAIGYDLQNWPIEKMVFDGLLDYKVGSTTLEPRLATGMPTVSADGRTYTFTLRPGVKFQNGREVVASDVVYTLTRVLDPKTKSPGQSFYMGIVGAQAFTTGKAKTVTGLKTTGKYGVTITLTAPNAAFLNVMAMNFAFVVPREEVAKYGADFGHHPVGTGPFRLTGWPSGQQLVFERNPAYFYQNLPYLDRVTVKVGLDPSVAFLSLTRGEVDLLGDGIPPAQFLQVIRDPKYKANILQRTNVNTSYLSLNTGIGPLKDVRVRQAINMAINKTKVLRLINGRGVIANTYLPPLMPGYDKAATGYRYDPAAAKALLKQAGYEKGFDTTLYTTSTDPNPRIAQSLQQDLAAVGIRASIKSQAQSTVAEAAGTPGTAPMVWSGGMAWTQDYPDPSDFYWPILSCRSAVQGGWNWPFTCDKALDAAADRADQMVKPAQATARLNAYAAIFAKLNAQAVWVPVYHEVRYMMRSDRLVGGLNELQDPIHNIVYERLSVKP</sequence>
<protein>
    <submittedName>
        <fullName evidence="6">Peptide ABC transporter substrate-binding protein</fullName>
    </submittedName>
</protein>
<evidence type="ECO:0000259" key="5">
    <source>
        <dbReference type="Pfam" id="PF00496"/>
    </source>
</evidence>
<reference evidence="6" key="2">
    <citation type="submission" date="2020-09" db="EMBL/GenBank/DDBJ databases">
        <authorList>
            <person name="Sun Q."/>
            <person name="Ohkuma M."/>
        </authorList>
    </citation>
    <scope>NUCLEOTIDE SEQUENCE</scope>
    <source>
        <strain evidence="6">JCM 14371</strain>
    </source>
</reference>
<dbReference type="PANTHER" id="PTHR30290:SF9">
    <property type="entry name" value="OLIGOPEPTIDE-BINDING PROTEIN APPA"/>
    <property type="match status" value="1"/>
</dbReference>
<feature type="chain" id="PRO_5037472170" evidence="4">
    <location>
        <begin position="22"/>
        <end position="535"/>
    </location>
</feature>
<dbReference type="AlphaFoldDB" id="A0A917PB20"/>
<proteinExistence type="inferred from homology"/>
<keyword evidence="2" id="KW-0813">Transport</keyword>
<evidence type="ECO:0000256" key="3">
    <source>
        <dbReference type="ARBA" id="ARBA00022729"/>
    </source>
</evidence>
<organism evidence="6 7">
    <name type="scientific">Deinococcus aquiradiocola</name>
    <dbReference type="NCBI Taxonomy" id="393059"/>
    <lineage>
        <taxon>Bacteria</taxon>
        <taxon>Thermotogati</taxon>
        <taxon>Deinococcota</taxon>
        <taxon>Deinococci</taxon>
        <taxon>Deinococcales</taxon>
        <taxon>Deinococcaceae</taxon>
        <taxon>Deinococcus</taxon>
    </lineage>
</organism>
<name>A0A917PB20_9DEIO</name>
<dbReference type="PANTHER" id="PTHR30290">
    <property type="entry name" value="PERIPLASMIC BINDING COMPONENT OF ABC TRANSPORTER"/>
    <property type="match status" value="1"/>
</dbReference>
<comment type="caution">
    <text evidence="6">The sequence shown here is derived from an EMBL/GenBank/DDBJ whole genome shotgun (WGS) entry which is preliminary data.</text>
</comment>
<dbReference type="GO" id="GO:1904680">
    <property type="term" value="F:peptide transmembrane transporter activity"/>
    <property type="evidence" value="ECO:0007669"/>
    <property type="project" value="TreeGrafter"/>
</dbReference>
<evidence type="ECO:0000256" key="1">
    <source>
        <dbReference type="ARBA" id="ARBA00005695"/>
    </source>
</evidence>
<dbReference type="InterPro" id="IPR039424">
    <property type="entry name" value="SBP_5"/>
</dbReference>
<dbReference type="Pfam" id="PF00496">
    <property type="entry name" value="SBP_bac_5"/>
    <property type="match status" value="1"/>
</dbReference>
<dbReference type="CDD" id="cd00995">
    <property type="entry name" value="PBP2_NikA_DppA_OppA_like"/>
    <property type="match status" value="1"/>
</dbReference>
<dbReference type="GO" id="GO:0042597">
    <property type="term" value="C:periplasmic space"/>
    <property type="evidence" value="ECO:0007669"/>
    <property type="project" value="UniProtKB-ARBA"/>
</dbReference>
<dbReference type="Gene3D" id="3.10.105.10">
    <property type="entry name" value="Dipeptide-binding Protein, Domain 3"/>
    <property type="match status" value="1"/>
</dbReference>
<dbReference type="Gene3D" id="3.40.190.10">
    <property type="entry name" value="Periplasmic binding protein-like II"/>
    <property type="match status" value="1"/>
</dbReference>
<reference evidence="6" key="1">
    <citation type="journal article" date="2014" name="Int. J. Syst. Evol. Microbiol.">
        <title>Complete genome sequence of Corynebacterium casei LMG S-19264T (=DSM 44701T), isolated from a smear-ripened cheese.</title>
        <authorList>
            <consortium name="US DOE Joint Genome Institute (JGI-PGF)"/>
            <person name="Walter F."/>
            <person name="Albersmeier A."/>
            <person name="Kalinowski J."/>
            <person name="Ruckert C."/>
        </authorList>
    </citation>
    <scope>NUCLEOTIDE SEQUENCE</scope>
    <source>
        <strain evidence="6">JCM 14371</strain>
    </source>
</reference>